<protein>
    <submittedName>
        <fullName evidence="7">Phytoene desaturase</fullName>
    </submittedName>
</protein>
<sequence length="510" mass="53796">MRISIVGAGVAGLAAAGLLAADGHDVDVFEATGEVGGRAGVLEAGGFRFETGPSFYLLPELLERLYRELGTSTEAEHPLYRLDPAYRILGDGGETLTLTTGGAPAAFEAREPGSGARLEAYLERAGRLRSLAVEHFLYTAFDRPTDLLAGARALPRLAPALATSLAAAAGRVAGDRLLRQALEYPAVFLAGEPKRVPALYGLLSHADLAEGVYFPAGGFSAVVAALERAALRHGARIHLRCPVESIDARAGRVRGVTVGGERVPADAVVACVDAHHAEHELLEGAPPEHPESWWRSRDPGPGAVVVLLGLTRALPRLSHHTFCFASDWQRDFDAVYRGARGHAVGLRALGASESVYVSRPTATEPGFAPPGGDALFILVPTRADPSLGRGSAWRAGRGDPRVEKIADLAVGRVSAALARAGLSDGPLEPEVAVRRTIGPGDYAWRFHLWRGGALGLAHTLGQSALLRGRQRSRRARGLYFAGSSTLPGVGVPLAAVSATTAREFIRRDQP</sequence>
<feature type="signal peptide" evidence="5">
    <location>
        <begin position="1"/>
        <end position="20"/>
    </location>
</feature>
<dbReference type="Gene3D" id="3.50.50.60">
    <property type="entry name" value="FAD/NAD(P)-binding domain"/>
    <property type="match status" value="2"/>
</dbReference>
<dbReference type="PRINTS" id="PR00419">
    <property type="entry name" value="ADXRDTASE"/>
</dbReference>
<organism evidence="7 8">
    <name type="scientific">Corynebacterium otitidis ATCC 51513</name>
    <dbReference type="NCBI Taxonomy" id="883169"/>
    <lineage>
        <taxon>Bacteria</taxon>
        <taxon>Bacillati</taxon>
        <taxon>Actinomycetota</taxon>
        <taxon>Actinomycetes</taxon>
        <taxon>Mycobacteriales</taxon>
        <taxon>Corynebacteriaceae</taxon>
        <taxon>Corynebacterium</taxon>
    </lineage>
</organism>
<evidence type="ECO:0000313" key="7">
    <source>
        <dbReference type="EMBL" id="EJZ82534.1"/>
    </source>
</evidence>
<dbReference type="PANTHER" id="PTHR43734:SF1">
    <property type="entry name" value="PHYTOENE DESATURASE"/>
    <property type="match status" value="1"/>
</dbReference>
<dbReference type="NCBIfam" id="TIGR02734">
    <property type="entry name" value="crtI_fam"/>
    <property type="match status" value="1"/>
</dbReference>
<keyword evidence="3 4" id="KW-0560">Oxidoreductase</keyword>
<name>K0YSN0_9CORY</name>
<evidence type="ECO:0000313" key="8">
    <source>
        <dbReference type="Proteomes" id="UP000006078"/>
    </source>
</evidence>
<evidence type="ECO:0000256" key="2">
    <source>
        <dbReference type="ARBA" id="ARBA00022746"/>
    </source>
</evidence>
<evidence type="ECO:0000259" key="6">
    <source>
        <dbReference type="Pfam" id="PF01593"/>
    </source>
</evidence>
<evidence type="ECO:0000256" key="1">
    <source>
        <dbReference type="ARBA" id="ARBA00004829"/>
    </source>
</evidence>
<keyword evidence="8" id="KW-1185">Reference proteome</keyword>
<feature type="chain" id="PRO_5039262773" evidence="5">
    <location>
        <begin position="21"/>
        <end position="510"/>
    </location>
</feature>
<dbReference type="RefSeq" id="WP_004600412.1">
    <property type="nucleotide sequence ID" value="NZ_JH815192.1"/>
</dbReference>
<evidence type="ECO:0000256" key="5">
    <source>
        <dbReference type="SAM" id="SignalP"/>
    </source>
</evidence>
<feature type="domain" description="Amine oxidase" evidence="6">
    <location>
        <begin position="10"/>
        <end position="291"/>
    </location>
</feature>
<dbReference type="InterPro" id="IPR036188">
    <property type="entry name" value="FAD/NAD-bd_sf"/>
</dbReference>
<evidence type="ECO:0000256" key="3">
    <source>
        <dbReference type="ARBA" id="ARBA00023002"/>
    </source>
</evidence>
<dbReference type="eggNOG" id="COG1233">
    <property type="taxonomic scope" value="Bacteria"/>
</dbReference>
<evidence type="ECO:0000256" key="4">
    <source>
        <dbReference type="RuleBase" id="RU362075"/>
    </source>
</evidence>
<comment type="similarity">
    <text evidence="4">Belongs to the carotenoid/retinoid oxidoreductase family.</text>
</comment>
<keyword evidence="5" id="KW-0732">Signal</keyword>
<proteinExistence type="inferred from homology"/>
<dbReference type="PATRIC" id="fig|883169.3.peg.492"/>
<accession>K0YSN0</accession>
<dbReference type="GO" id="GO:0016491">
    <property type="term" value="F:oxidoreductase activity"/>
    <property type="evidence" value="ECO:0007669"/>
    <property type="project" value="UniProtKB-KW"/>
</dbReference>
<dbReference type="GO" id="GO:0016117">
    <property type="term" value="P:carotenoid biosynthetic process"/>
    <property type="evidence" value="ECO:0007669"/>
    <property type="project" value="UniProtKB-KW"/>
</dbReference>
<dbReference type="SUPFAM" id="SSF51905">
    <property type="entry name" value="FAD/NAD(P)-binding domain"/>
    <property type="match status" value="1"/>
</dbReference>
<dbReference type="EMBL" id="AHAE01000030">
    <property type="protein sequence ID" value="EJZ82534.1"/>
    <property type="molecule type" value="Genomic_DNA"/>
</dbReference>
<reference evidence="7 8" key="1">
    <citation type="submission" date="2012-08" db="EMBL/GenBank/DDBJ databases">
        <title>The Genome Sequence of Turicella otitidis ATCC 51513.</title>
        <authorList>
            <consortium name="The Broad Institute Genome Sequencing Platform"/>
            <person name="Earl A."/>
            <person name="Ward D."/>
            <person name="Feldgarden M."/>
            <person name="Gevers D."/>
            <person name="Huys G."/>
            <person name="Walker B."/>
            <person name="Young S.K."/>
            <person name="Zeng Q."/>
            <person name="Gargeya S."/>
            <person name="Fitzgerald M."/>
            <person name="Haas B."/>
            <person name="Abouelleil A."/>
            <person name="Alvarado L."/>
            <person name="Arachchi H.M."/>
            <person name="Berlin A.M."/>
            <person name="Chapman S.B."/>
            <person name="Goldberg J."/>
            <person name="Griggs A."/>
            <person name="Gujja S."/>
            <person name="Hansen M."/>
            <person name="Howarth C."/>
            <person name="Imamovic A."/>
            <person name="Larimer J."/>
            <person name="McCowen C."/>
            <person name="Montmayeur A."/>
            <person name="Murphy C."/>
            <person name="Neiman D."/>
            <person name="Pearson M."/>
            <person name="Priest M."/>
            <person name="Roberts A."/>
            <person name="Saif S."/>
            <person name="Shea T."/>
            <person name="Sisk P."/>
            <person name="Sykes S."/>
            <person name="Wortman J."/>
            <person name="Nusbaum C."/>
            <person name="Birren B."/>
        </authorList>
    </citation>
    <scope>NUCLEOTIDE SEQUENCE [LARGE SCALE GENOMIC DNA]</scope>
    <source>
        <strain evidence="7 8">ATCC 51513</strain>
    </source>
</reference>
<dbReference type="Pfam" id="PF01593">
    <property type="entry name" value="Amino_oxidase"/>
    <property type="match status" value="1"/>
</dbReference>
<dbReference type="HOGENOM" id="CLU_019722_2_1_11"/>
<dbReference type="PANTHER" id="PTHR43734">
    <property type="entry name" value="PHYTOENE DESATURASE"/>
    <property type="match status" value="1"/>
</dbReference>
<keyword evidence="2 4" id="KW-0125">Carotenoid biosynthesis</keyword>
<dbReference type="Proteomes" id="UP000006078">
    <property type="component" value="Unassembled WGS sequence"/>
</dbReference>
<dbReference type="InterPro" id="IPR002937">
    <property type="entry name" value="Amino_oxidase"/>
</dbReference>
<dbReference type="AlphaFoldDB" id="K0YSN0"/>
<gene>
    <name evidence="7" type="ORF">HMPREF9719_00522</name>
</gene>
<comment type="caution">
    <text evidence="7">The sequence shown here is derived from an EMBL/GenBank/DDBJ whole genome shotgun (WGS) entry which is preliminary data.</text>
</comment>
<dbReference type="InterPro" id="IPR014105">
    <property type="entry name" value="Carotenoid/retinoid_OxRdtase"/>
</dbReference>
<dbReference type="STRING" id="29321.AAV33_02910"/>
<comment type="pathway">
    <text evidence="1 4">Carotenoid biosynthesis.</text>
</comment>